<organism evidence="8 9">
    <name type="scientific">Clostridium sulfidigenes</name>
    <dbReference type="NCBI Taxonomy" id="318464"/>
    <lineage>
        <taxon>Bacteria</taxon>
        <taxon>Bacillati</taxon>
        <taxon>Bacillota</taxon>
        <taxon>Clostridia</taxon>
        <taxon>Eubacteriales</taxon>
        <taxon>Clostridiaceae</taxon>
        <taxon>Clostridium</taxon>
    </lineage>
</organism>
<evidence type="ECO:0000256" key="4">
    <source>
        <dbReference type="ARBA" id="ARBA00022576"/>
    </source>
</evidence>
<dbReference type="Proteomes" id="UP000028542">
    <property type="component" value="Unassembled WGS sequence"/>
</dbReference>
<dbReference type="SUPFAM" id="SSF53383">
    <property type="entry name" value="PLP-dependent transferases"/>
    <property type="match status" value="1"/>
</dbReference>
<accession>A0A084JBG7</accession>
<feature type="domain" description="Aminotransferase class I/classII large" evidence="7">
    <location>
        <begin position="46"/>
        <end position="387"/>
    </location>
</feature>
<dbReference type="FunFam" id="3.40.640.10:FF:000053">
    <property type="entry name" value="Aminotransferase, class I"/>
    <property type="match status" value="1"/>
</dbReference>
<comment type="cofactor">
    <cofactor evidence="1">
        <name>pyridoxal 5'-phosphate</name>
        <dbReference type="ChEBI" id="CHEBI:597326"/>
    </cofactor>
</comment>
<dbReference type="InterPro" id="IPR015421">
    <property type="entry name" value="PyrdxlP-dep_Trfase_major"/>
</dbReference>
<dbReference type="STRING" id="318464.IO99_10540"/>
<name>A0A084JBG7_9CLOT</name>
<gene>
    <name evidence="8" type="ORF">IO99_10540</name>
</gene>
<dbReference type="CDD" id="cd00609">
    <property type="entry name" value="AAT_like"/>
    <property type="match status" value="1"/>
</dbReference>
<evidence type="ECO:0000256" key="5">
    <source>
        <dbReference type="ARBA" id="ARBA00022679"/>
    </source>
</evidence>
<dbReference type="PANTHER" id="PTHR42790">
    <property type="entry name" value="AMINOTRANSFERASE"/>
    <property type="match status" value="1"/>
</dbReference>
<dbReference type="PANTHER" id="PTHR42790:SF19">
    <property type="entry name" value="KYNURENINE_ALPHA-AMINOADIPATE AMINOTRANSFERASE, MITOCHONDRIAL"/>
    <property type="match status" value="1"/>
</dbReference>
<proteinExistence type="inferred from homology"/>
<dbReference type="Gene3D" id="3.90.1150.10">
    <property type="entry name" value="Aspartate Aminotransferase, domain 1"/>
    <property type="match status" value="1"/>
</dbReference>
<keyword evidence="6" id="KW-0663">Pyridoxal phosphate</keyword>
<dbReference type="InterPro" id="IPR004839">
    <property type="entry name" value="Aminotransferase_I/II_large"/>
</dbReference>
<dbReference type="RefSeq" id="WP_035132982.1">
    <property type="nucleotide sequence ID" value="NZ_JPMD01000024.1"/>
</dbReference>
<dbReference type="InterPro" id="IPR050859">
    <property type="entry name" value="Class-I_PLP-dep_aminotransf"/>
</dbReference>
<dbReference type="GO" id="GO:1901605">
    <property type="term" value="P:alpha-amino acid metabolic process"/>
    <property type="evidence" value="ECO:0007669"/>
    <property type="project" value="TreeGrafter"/>
</dbReference>
<reference evidence="8 9" key="1">
    <citation type="submission" date="2014-07" db="EMBL/GenBank/DDBJ databases">
        <title>Draft genome of Clostridium sulfidigenes 113A isolated from sediments associated with methane hydrate from Krishna Godavari basin.</title>
        <authorList>
            <person name="Honkalas V.S."/>
            <person name="Dabir A.P."/>
            <person name="Arora P."/>
            <person name="Dhakephalkar P.K."/>
        </authorList>
    </citation>
    <scope>NUCLEOTIDE SEQUENCE [LARGE SCALE GENOMIC DNA]</scope>
    <source>
        <strain evidence="8 9">113A</strain>
    </source>
</reference>
<evidence type="ECO:0000256" key="6">
    <source>
        <dbReference type="ARBA" id="ARBA00022898"/>
    </source>
</evidence>
<dbReference type="EMBL" id="JPMD01000024">
    <property type="protein sequence ID" value="KEZ86301.1"/>
    <property type="molecule type" value="Genomic_DNA"/>
</dbReference>
<evidence type="ECO:0000313" key="8">
    <source>
        <dbReference type="EMBL" id="KEZ86301.1"/>
    </source>
</evidence>
<evidence type="ECO:0000256" key="1">
    <source>
        <dbReference type="ARBA" id="ARBA00001933"/>
    </source>
</evidence>
<comment type="caution">
    <text evidence="8">The sequence shown here is derived from an EMBL/GenBank/DDBJ whole genome shotgun (WGS) entry which is preliminary data.</text>
</comment>
<dbReference type="Gene3D" id="3.40.640.10">
    <property type="entry name" value="Type I PLP-dependent aspartate aminotransferase-like (Major domain)"/>
    <property type="match status" value="1"/>
</dbReference>
<comment type="subunit">
    <text evidence="3">Homodimer.</text>
</comment>
<dbReference type="eggNOG" id="COG1167">
    <property type="taxonomic scope" value="Bacteria"/>
</dbReference>
<evidence type="ECO:0000313" key="9">
    <source>
        <dbReference type="Proteomes" id="UP000028542"/>
    </source>
</evidence>
<keyword evidence="4 8" id="KW-0032">Aminotransferase</keyword>
<dbReference type="GO" id="GO:0030170">
    <property type="term" value="F:pyridoxal phosphate binding"/>
    <property type="evidence" value="ECO:0007669"/>
    <property type="project" value="InterPro"/>
</dbReference>
<evidence type="ECO:0000259" key="7">
    <source>
        <dbReference type="Pfam" id="PF00155"/>
    </source>
</evidence>
<sequence>MNIRYANRTSNLKASEIRELLKLTEKPEIISFAGGLPAPELFPLDKLNEVASKVIKEKGQIALQYASTDGYMPLREIIVKERIAPTGVKCDTSNVMLTNGSQQGLEFSAKLFINEGDTIACESPSYLGALNAFMAYGPKFLEIPMDENGMIVEELEKALENENHNIKMIYTIPDFQNPSGITMNIERRKRLSELAAKYEIPLIEDSPYGELRFEGESLPSIKSFDKAGYVINLGTFSKTFCPGLRLGWILAEEEIIKKYILIKQGADLQCNTFAQVIAGEYMKIYNLDDHIKNIIEVYRVRRDLMIDSMKKYFPEDVKYTYPSGGLFTWVELRKDLDSASIMEDALKENVAYVPGASFFPNGGKKNFFRLNYSNMPEDKIVEGIKRLGKVLHKYYTK</sequence>
<evidence type="ECO:0000256" key="2">
    <source>
        <dbReference type="ARBA" id="ARBA00007441"/>
    </source>
</evidence>
<comment type="similarity">
    <text evidence="2">Belongs to the class-I pyridoxal-phosphate-dependent aminotransferase family.</text>
</comment>
<dbReference type="Pfam" id="PF00155">
    <property type="entry name" value="Aminotran_1_2"/>
    <property type="match status" value="1"/>
</dbReference>
<keyword evidence="5 8" id="KW-0808">Transferase</keyword>
<dbReference type="InterPro" id="IPR015424">
    <property type="entry name" value="PyrdxlP-dep_Trfase"/>
</dbReference>
<dbReference type="AlphaFoldDB" id="A0A084JBG7"/>
<keyword evidence="9" id="KW-1185">Reference proteome</keyword>
<evidence type="ECO:0000256" key="3">
    <source>
        <dbReference type="ARBA" id="ARBA00011738"/>
    </source>
</evidence>
<protein>
    <submittedName>
        <fullName evidence="8">Aminotransferase</fullName>
    </submittedName>
</protein>
<dbReference type="InterPro" id="IPR015422">
    <property type="entry name" value="PyrdxlP-dep_Trfase_small"/>
</dbReference>
<dbReference type="GO" id="GO:0008483">
    <property type="term" value="F:transaminase activity"/>
    <property type="evidence" value="ECO:0007669"/>
    <property type="project" value="UniProtKB-KW"/>
</dbReference>